<dbReference type="SMART" id="SM00858">
    <property type="entry name" value="SAF"/>
    <property type="match status" value="1"/>
</dbReference>
<dbReference type="InterPro" id="IPR013785">
    <property type="entry name" value="Aldolase_TIM"/>
</dbReference>
<feature type="domain" description="AFP-like" evidence="1">
    <location>
        <begin position="298"/>
        <end position="354"/>
    </location>
</feature>
<dbReference type="Gene3D" id="3.90.1210.10">
    <property type="entry name" value="Antifreeze-like/N-acetylneuraminic acid synthase C-terminal domain"/>
    <property type="match status" value="1"/>
</dbReference>
<evidence type="ECO:0000313" key="3">
    <source>
        <dbReference type="Proteomes" id="UP000177697"/>
    </source>
</evidence>
<dbReference type="Pfam" id="PF03102">
    <property type="entry name" value="NeuB"/>
    <property type="match status" value="1"/>
</dbReference>
<gene>
    <name evidence="2" type="ORF">A2431_02280</name>
</gene>
<dbReference type="CDD" id="cd11615">
    <property type="entry name" value="SAF_NeuB_like"/>
    <property type="match status" value="1"/>
</dbReference>
<dbReference type="InterPro" id="IPR036732">
    <property type="entry name" value="AFP_Neu5c_C_sf"/>
</dbReference>
<protein>
    <submittedName>
        <fullName evidence="2">N-acetylneuraminate synthase</fullName>
    </submittedName>
</protein>
<dbReference type="InterPro" id="IPR013974">
    <property type="entry name" value="SAF"/>
</dbReference>
<evidence type="ECO:0000259" key="1">
    <source>
        <dbReference type="PROSITE" id="PS50844"/>
    </source>
</evidence>
<dbReference type="InterPro" id="IPR006190">
    <property type="entry name" value="SAF_AFP_Neu5Ac"/>
</dbReference>
<evidence type="ECO:0000313" key="2">
    <source>
        <dbReference type="EMBL" id="OHB16214.1"/>
    </source>
</evidence>
<dbReference type="Proteomes" id="UP000177697">
    <property type="component" value="Unassembled WGS sequence"/>
</dbReference>
<dbReference type="InterPro" id="IPR051690">
    <property type="entry name" value="PseI-like"/>
</dbReference>
<dbReference type="InterPro" id="IPR020007">
    <property type="entry name" value="NeuB/NeuA"/>
</dbReference>
<dbReference type="Pfam" id="PF08666">
    <property type="entry name" value="SAF"/>
    <property type="match status" value="1"/>
</dbReference>
<reference evidence="2 3" key="1">
    <citation type="journal article" date="2016" name="Nat. Commun.">
        <title>Thousands of microbial genomes shed light on interconnected biogeochemical processes in an aquifer system.</title>
        <authorList>
            <person name="Anantharaman K."/>
            <person name="Brown C.T."/>
            <person name="Hug L.A."/>
            <person name="Sharon I."/>
            <person name="Castelle C.J."/>
            <person name="Probst A.J."/>
            <person name="Thomas B.C."/>
            <person name="Singh A."/>
            <person name="Wilkins M.J."/>
            <person name="Karaoz U."/>
            <person name="Brodie E.L."/>
            <person name="Williams K.H."/>
            <person name="Hubbard S.S."/>
            <person name="Banfield J.F."/>
        </authorList>
    </citation>
    <scope>NUCLEOTIDE SEQUENCE [LARGE SCALE GENOMIC DNA]</scope>
</reference>
<dbReference type="InterPro" id="IPR013132">
    <property type="entry name" value="PseI/NeuA/B-like_N"/>
</dbReference>
<dbReference type="NCBIfam" id="TIGR03569">
    <property type="entry name" value="NeuB_NnaB"/>
    <property type="match status" value="1"/>
</dbReference>
<accession>A0A1G2V3L8</accession>
<dbReference type="SUPFAM" id="SSF51269">
    <property type="entry name" value="AFP III-like domain"/>
    <property type="match status" value="1"/>
</dbReference>
<dbReference type="Gene3D" id="3.20.20.70">
    <property type="entry name" value="Aldolase class I"/>
    <property type="match status" value="1"/>
</dbReference>
<dbReference type="SUPFAM" id="SSF51569">
    <property type="entry name" value="Aldolase"/>
    <property type="match status" value="1"/>
</dbReference>
<dbReference type="InterPro" id="IPR057736">
    <property type="entry name" value="SAF_PseI/NeuA/NeuB"/>
</dbReference>
<dbReference type="GO" id="GO:0047444">
    <property type="term" value="F:N-acylneuraminate-9-phosphate synthase activity"/>
    <property type="evidence" value="ECO:0007669"/>
    <property type="project" value="TreeGrafter"/>
</dbReference>
<dbReference type="PANTHER" id="PTHR42966">
    <property type="entry name" value="N-ACETYLNEURAMINATE SYNTHASE"/>
    <property type="match status" value="1"/>
</dbReference>
<comment type="caution">
    <text evidence="2">The sequence shown here is derived from an EMBL/GenBank/DDBJ whole genome shotgun (WGS) entry which is preliminary data.</text>
</comment>
<dbReference type="GO" id="GO:0016051">
    <property type="term" value="P:carbohydrate biosynthetic process"/>
    <property type="evidence" value="ECO:0007669"/>
    <property type="project" value="InterPro"/>
</dbReference>
<dbReference type="AlphaFoldDB" id="A0A1G2V3L8"/>
<organism evidence="2 3">
    <name type="scientific">Candidatus Zambryskibacteria bacterium RIFOXYC1_FULL_39_10</name>
    <dbReference type="NCBI Taxonomy" id="1802779"/>
    <lineage>
        <taxon>Bacteria</taxon>
        <taxon>Candidatus Zambryskiibacteriota</taxon>
    </lineage>
</organism>
<dbReference type="PANTHER" id="PTHR42966:SF1">
    <property type="entry name" value="SIALIC ACID SYNTHASE"/>
    <property type="match status" value="1"/>
</dbReference>
<sequence length="354" mass="39392">MNKRLLKIAIGNKSVGEGHSTFIIAEAGVNHNGSLDLALKLVDKAKEVGADAIKFQTFKANQVVTKNVRMADYQKGNVGKKESQIEMLKKLEFKEDWYPKIIKRCKEKNIIFLSTPHGGFESVDLLQKIGVPAFKFGSGDLTNLPLLKYAAKFKKPMILGTGMATIDEIRKAINIIKSVGNNKIIVLHCTTNYPCAAEKVNLRAMQTMMKDLDVMIGYSDHTIGTQVPVMAVALGAQIIEKHFTLDNKMKGPDHKASANPEVFKKMVDEIRQAEIILGSKEKKPTKGEIKNINIVRKSLVAIRGIKKGEKFTKENINIKRPGTGLPPKYYFKILGKISKMAIKADNLIKKNDFI</sequence>
<dbReference type="EMBL" id="MHWW01000003">
    <property type="protein sequence ID" value="OHB16214.1"/>
    <property type="molecule type" value="Genomic_DNA"/>
</dbReference>
<dbReference type="PROSITE" id="PS50844">
    <property type="entry name" value="AFP_LIKE"/>
    <property type="match status" value="1"/>
</dbReference>
<proteinExistence type="predicted"/>
<name>A0A1G2V3L8_9BACT</name>